<proteinExistence type="inferred from homology"/>
<dbReference type="InterPro" id="IPR007484">
    <property type="entry name" value="Peptidase_M28"/>
</dbReference>
<keyword evidence="9" id="KW-1185">Reference proteome</keyword>
<evidence type="ECO:0000256" key="5">
    <source>
        <dbReference type="ARBA" id="ARBA00023315"/>
    </source>
</evidence>
<evidence type="ECO:0000256" key="1">
    <source>
        <dbReference type="ARBA" id="ARBA00000001"/>
    </source>
</evidence>
<keyword evidence="4" id="KW-0808">Transferase</keyword>
<comment type="similarity">
    <text evidence="2">Belongs to the glutaminyl-peptide cyclotransferase family.</text>
</comment>
<evidence type="ECO:0000256" key="3">
    <source>
        <dbReference type="ARBA" id="ARBA00012012"/>
    </source>
</evidence>
<evidence type="ECO:0000313" key="8">
    <source>
        <dbReference type="EMBL" id="CAD7275826.1"/>
    </source>
</evidence>
<feature type="domain" description="Peptidase M28" evidence="7">
    <location>
        <begin position="124"/>
        <end position="181"/>
    </location>
</feature>
<dbReference type="PANTHER" id="PTHR12283:SF6">
    <property type="entry name" value="GLUTAMINYL-PEPTIDE CYCLOTRANSFERASE-RELATED"/>
    <property type="match status" value="1"/>
</dbReference>
<sequence>METGNLSGVAMLLILALSSTNGNLEISATSVGNLTRSKSARQAESYYEKYEGLAVASNDLGKFKDLLSPILKRRVSGTPAHAAVRQHVSKTLTDYGFTVWHHEFKDRVPVVDLVIRGQELSFTNIVATYHLDNTNGPKRKKLILACHYDSLYAHALSSFVGATDSAVPCAILLDIARVLAPLLSKVENLLPTGVIGSLLGVGSDWLIARHLGVAVVGWDHMWQGCRLEVGSNWLLARYSGAAVDC</sequence>
<keyword evidence="5" id="KW-0012">Acyltransferase</keyword>
<dbReference type="InterPro" id="IPR040234">
    <property type="entry name" value="QC/QCL"/>
</dbReference>
<keyword evidence="6" id="KW-0732">Signal</keyword>
<dbReference type="GO" id="GO:0016603">
    <property type="term" value="F:glutaminyl-peptide cyclotransferase activity"/>
    <property type="evidence" value="ECO:0007669"/>
    <property type="project" value="UniProtKB-EC"/>
</dbReference>
<feature type="signal peptide" evidence="6">
    <location>
        <begin position="1"/>
        <end position="22"/>
    </location>
</feature>
<feature type="chain" id="PRO_5036210071" description="glutaminyl-peptide cyclotransferase" evidence="6">
    <location>
        <begin position="23"/>
        <end position="245"/>
    </location>
</feature>
<comment type="catalytic activity">
    <reaction evidence="1">
        <text>N-terminal L-glutaminyl-[peptide] = N-terminal 5-oxo-L-prolyl-[peptide] + NH4(+)</text>
        <dbReference type="Rhea" id="RHEA:23652"/>
        <dbReference type="Rhea" id="RHEA-COMP:11736"/>
        <dbReference type="Rhea" id="RHEA-COMP:11846"/>
        <dbReference type="ChEBI" id="CHEBI:28938"/>
        <dbReference type="ChEBI" id="CHEBI:64722"/>
        <dbReference type="ChEBI" id="CHEBI:87215"/>
        <dbReference type="EC" id="2.3.2.5"/>
    </reaction>
</comment>
<dbReference type="EC" id="2.3.2.5" evidence="3"/>
<protein>
    <recommendedName>
        <fullName evidence="3">glutaminyl-peptide cyclotransferase</fullName>
        <ecNumber evidence="3">2.3.2.5</ecNumber>
    </recommendedName>
</protein>
<evidence type="ECO:0000313" key="9">
    <source>
        <dbReference type="Proteomes" id="UP000678499"/>
    </source>
</evidence>
<dbReference type="Proteomes" id="UP000678499">
    <property type="component" value="Unassembled WGS sequence"/>
</dbReference>
<dbReference type="GO" id="GO:0008270">
    <property type="term" value="F:zinc ion binding"/>
    <property type="evidence" value="ECO:0007669"/>
    <property type="project" value="TreeGrafter"/>
</dbReference>
<gene>
    <name evidence="8" type="ORF">NMOB1V02_LOCUS3612</name>
</gene>
<name>A0A7R9BJS8_9CRUS</name>
<dbReference type="OrthoDB" id="3907302at2759"/>
<accession>A0A7R9BJS8</accession>
<evidence type="ECO:0000259" key="7">
    <source>
        <dbReference type="Pfam" id="PF04389"/>
    </source>
</evidence>
<evidence type="ECO:0000256" key="4">
    <source>
        <dbReference type="ARBA" id="ARBA00022679"/>
    </source>
</evidence>
<dbReference type="Gene3D" id="3.40.630.10">
    <property type="entry name" value="Zn peptidases"/>
    <property type="match status" value="1"/>
</dbReference>
<organism evidence="8">
    <name type="scientific">Notodromas monacha</name>
    <dbReference type="NCBI Taxonomy" id="399045"/>
    <lineage>
        <taxon>Eukaryota</taxon>
        <taxon>Metazoa</taxon>
        <taxon>Ecdysozoa</taxon>
        <taxon>Arthropoda</taxon>
        <taxon>Crustacea</taxon>
        <taxon>Oligostraca</taxon>
        <taxon>Ostracoda</taxon>
        <taxon>Podocopa</taxon>
        <taxon>Podocopida</taxon>
        <taxon>Cypridocopina</taxon>
        <taxon>Cypridoidea</taxon>
        <taxon>Cyprididae</taxon>
        <taxon>Notodromas</taxon>
    </lineage>
</organism>
<dbReference type="EMBL" id="CAJPEX010000489">
    <property type="protein sequence ID" value="CAG0915978.1"/>
    <property type="molecule type" value="Genomic_DNA"/>
</dbReference>
<dbReference type="AlphaFoldDB" id="A0A7R9BJS8"/>
<dbReference type="EMBL" id="OA882526">
    <property type="protein sequence ID" value="CAD7275826.1"/>
    <property type="molecule type" value="Genomic_DNA"/>
</dbReference>
<dbReference type="SUPFAM" id="SSF53187">
    <property type="entry name" value="Zn-dependent exopeptidases"/>
    <property type="match status" value="1"/>
</dbReference>
<dbReference type="Pfam" id="PF04389">
    <property type="entry name" value="Peptidase_M28"/>
    <property type="match status" value="1"/>
</dbReference>
<reference evidence="8" key="1">
    <citation type="submission" date="2020-11" db="EMBL/GenBank/DDBJ databases">
        <authorList>
            <person name="Tran Van P."/>
        </authorList>
    </citation>
    <scope>NUCLEOTIDE SEQUENCE</scope>
</reference>
<feature type="non-terminal residue" evidence="8">
    <location>
        <position position="245"/>
    </location>
</feature>
<evidence type="ECO:0000256" key="2">
    <source>
        <dbReference type="ARBA" id="ARBA00006014"/>
    </source>
</evidence>
<evidence type="ECO:0000256" key="6">
    <source>
        <dbReference type="SAM" id="SignalP"/>
    </source>
</evidence>
<dbReference type="PANTHER" id="PTHR12283">
    <property type="entry name" value="GLUTAMINYL-PEPTIDE CYCLOTRANSFERASE"/>
    <property type="match status" value="1"/>
</dbReference>